<dbReference type="Proteomes" id="UP000814033">
    <property type="component" value="Unassembled WGS sequence"/>
</dbReference>
<reference evidence="1" key="1">
    <citation type="submission" date="2021-02" db="EMBL/GenBank/DDBJ databases">
        <authorList>
            <consortium name="DOE Joint Genome Institute"/>
            <person name="Ahrendt S."/>
            <person name="Looney B.P."/>
            <person name="Miyauchi S."/>
            <person name="Morin E."/>
            <person name="Drula E."/>
            <person name="Courty P.E."/>
            <person name="Chicoki N."/>
            <person name="Fauchery L."/>
            <person name="Kohler A."/>
            <person name="Kuo A."/>
            <person name="Labutti K."/>
            <person name="Pangilinan J."/>
            <person name="Lipzen A."/>
            <person name="Riley R."/>
            <person name="Andreopoulos W."/>
            <person name="He G."/>
            <person name="Johnson J."/>
            <person name="Barry K.W."/>
            <person name="Grigoriev I.V."/>
            <person name="Nagy L."/>
            <person name="Hibbett D."/>
            <person name="Henrissat B."/>
            <person name="Matheny P.B."/>
            <person name="Labbe J."/>
            <person name="Martin F."/>
        </authorList>
    </citation>
    <scope>NUCLEOTIDE SEQUENCE</scope>
    <source>
        <strain evidence="1">FP105234-sp</strain>
    </source>
</reference>
<evidence type="ECO:0000313" key="2">
    <source>
        <dbReference type="Proteomes" id="UP000814033"/>
    </source>
</evidence>
<accession>A0ACB8S1J8</accession>
<dbReference type="EMBL" id="MU275866">
    <property type="protein sequence ID" value="KAI0049992.1"/>
    <property type="molecule type" value="Genomic_DNA"/>
</dbReference>
<keyword evidence="2" id="KW-1185">Reference proteome</keyword>
<gene>
    <name evidence="1" type="ORF">FA95DRAFT_1537016</name>
</gene>
<name>A0ACB8S1J8_9AGAM</name>
<organism evidence="1 2">
    <name type="scientific">Auriscalpium vulgare</name>
    <dbReference type="NCBI Taxonomy" id="40419"/>
    <lineage>
        <taxon>Eukaryota</taxon>
        <taxon>Fungi</taxon>
        <taxon>Dikarya</taxon>
        <taxon>Basidiomycota</taxon>
        <taxon>Agaricomycotina</taxon>
        <taxon>Agaricomycetes</taxon>
        <taxon>Russulales</taxon>
        <taxon>Auriscalpiaceae</taxon>
        <taxon>Auriscalpium</taxon>
    </lineage>
</organism>
<evidence type="ECO:0000313" key="1">
    <source>
        <dbReference type="EMBL" id="KAI0049992.1"/>
    </source>
</evidence>
<comment type="caution">
    <text evidence="1">The sequence shown here is derived from an EMBL/GenBank/DDBJ whole genome shotgun (WGS) entry which is preliminary data.</text>
</comment>
<reference evidence="1" key="2">
    <citation type="journal article" date="2022" name="New Phytol.">
        <title>Evolutionary transition to the ectomycorrhizal habit in the genomes of a hyperdiverse lineage of mushroom-forming fungi.</title>
        <authorList>
            <person name="Looney B."/>
            <person name="Miyauchi S."/>
            <person name="Morin E."/>
            <person name="Drula E."/>
            <person name="Courty P.E."/>
            <person name="Kohler A."/>
            <person name="Kuo A."/>
            <person name="LaButti K."/>
            <person name="Pangilinan J."/>
            <person name="Lipzen A."/>
            <person name="Riley R."/>
            <person name="Andreopoulos W."/>
            <person name="He G."/>
            <person name="Johnson J."/>
            <person name="Nolan M."/>
            <person name="Tritt A."/>
            <person name="Barry K.W."/>
            <person name="Grigoriev I.V."/>
            <person name="Nagy L.G."/>
            <person name="Hibbett D."/>
            <person name="Henrissat B."/>
            <person name="Matheny P.B."/>
            <person name="Labbe J."/>
            <person name="Martin F.M."/>
        </authorList>
    </citation>
    <scope>NUCLEOTIDE SEQUENCE</scope>
    <source>
        <strain evidence="1">FP105234-sp</strain>
    </source>
</reference>
<sequence>MSTVTPPDAPKLWLETPLIYSSHLSDRLGPDFSVYLKLDNLQPAHSFKYRGLSLFVQRHRAIRGPSLHIVCASGGNAGLAAACASQAVGVKCTVFLPEGVSESTKSYLQKMGAELVVAGKFYMEAVRAAKAVVDREENAVLAPAYESPILWEGHASMVEEIKTQLPRSVKPEAIFCDVGGAGLLGGLILGCKDSGWEDVSIIAAETHGSNCFYHSILANRSPSYAPPDGITVRHDTVNDVNIAHVHNLTSLATSLGASEPAAEVVKMALGREGSVKVVSIPDELAMHTARAFADHHKLLVELACATALAPAYKQSLIPHILRSRESVGEKRVLVFVVCGGFKVSLEELALYERLAAQDLAAGGKWDILIDGECQTVEKGI</sequence>
<protein>
    <submittedName>
        <fullName evidence="1">Tryptophan synthase beta subunit-like PLP-dependent enzyme</fullName>
    </submittedName>
</protein>
<proteinExistence type="predicted"/>